<gene>
    <name evidence="2" type="ORF">XA68_12050</name>
</gene>
<keyword evidence="3" id="KW-1185">Reference proteome</keyword>
<sequence length="106" mass="12073">MHPPSTTLLRLHNNHEPTPVPQRYTGITPLNGRPKRKRETTARYRDGAAAFSTMTSVIKRLHTTWIGKASLTCRQGTTKAISTLLRRPPPQWTPRRLPSSRRPRSP</sequence>
<protein>
    <submittedName>
        <fullName evidence="2">Uncharacterized protein</fullName>
    </submittedName>
</protein>
<dbReference type="AlphaFoldDB" id="A0A2A9PDQ9"/>
<comment type="caution">
    <text evidence="2">The sequence shown here is derived from an EMBL/GenBank/DDBJ whole genome shotgun (WGS) entry which is preliminary data.</text>
</comment>
<reference evidence="2 3" key="2">
    <citation type="journal article" date="2017" name="Sci. Rep.">
        <title>Ant-infecting Ophiocordyceps genomes reveal a high diversity of potential behavioral manipulation genes and a possible major role for enterotoxins.</title>
        <authorList>
            <person name="de Bekker C."/>
            <person name="Ohm R.A."/>
            <person name="Evans H.C."/>
            <person name="Brachmann A."/>
            <person name="Hughes D.P."/>
        </authorList>
    </citation>
    <scope>NUCLEOTIDE SEQUENCE [LARGE SCALE GENOMIC DNA]</scope>
    <source>
        <strain evidence="2 3">SC16a</strain>
    </source>
</reference>
<evidence type="ECO:0000313" key="2">
    <source>
        <dbReference type="EMBL" id="PFH59645.1"/>
    </source>
</evidence>
<dbReference type="Proteomes" id="UP000037136">
    <property type="component" value="Unassembled WGS sequence"/>
</dbReference>
<evidence type="ECO:0000256" key="1">
    <source>
        <dbReference type="SAM" id="MobiDB-lite"/>
    </source>
</evidence>
<accession>A0A2A9PDQ9</accession>
<feature type="region of interest" description="Disordered" evidence="1">
    <location>
        <begin position="1"/>
        <end position="42"/>
    </location>
</feature>
<feature type="region of interest" description="Disordered" evidence="1">
    <location>
        <begin position="80"/>
        <end position="106"/>
    </location>
</feature>
<name>A0A2A9PDQ9_OPHUN</name>
<organism evidence="2 3">
    <name type="scientific">Ophiocordyceps unilateralis</name>
    <name type="common">Zombie-ant fungus</name>
    <name type="synonym">Torrubia unilateralis</name>
    <dbReference type="NCBI Taxonomy" id="268505"/>
    <lineage>
        <taxon>Eukaryota</taxon>
        <taxon>Fungi</taxon>
        <taxon>Dikarya</taxon>
        <taxon>Ascomycota</taxon>
        <taxon>Pezizomycotina</taxon>
        <taxon>Sordariomycetes</taxon>
        <taxon>Hypocreomycetidae</taxon>
        <taxon>Hypocreales</taxon>
        <taxon>Ophiocordycipitaceae</taxon>
        <taxon>Ophiocordyceps</taxon>
    </lineage>
</organism>
<evidence type="ECO:0000313" key="3">
    <source>
        <dbReference type="Proteomes" id="UP000037136"/>
    </source>
</evidence>
<reference evidence="2 3" key="1">
    <citation type="journal article" date="2015" name="BMC Genomics">
        <title>Gene expression during zombie ant biting behavior reflects the complexity underlying fungal parasitic behavioral manipulation.</title>
        <authorList>
            <person name="de Bekker C."/>
            <person name="Ohm R.A."/>
            <person name="Loreto R.G."/>
            <person name="Sebastian A."/>
            <person name="Albert I."/>
            <person name="Merrow M."/>
            <person name="Brachmann A."/>
            <person name="Hughes D.P."/>
        </authorList>
    </citation>
    <scope>NUCLEOTIDE SEQUENCE [LARGE SCALE GENOMIC DNA]</scope>
    <source>
        <strain evidence="2 3">SC16a</strain>
    </source>
</reference>
<proteinExistence type="predicted"/>
<dbReference type="EMBL" id="LAZP02000183">
    <property type="protein sequence ID" value="PFH59645.1"/>
    <property type="molecule type" value="Genomic_DNA"/>
</dbReference>